<dbReference type="InterPro" id="IPR036388">
    <property type="entry name" value="WH-like_DNA-bd_sf"/>
</dbReference>
<dbReference type="Pfam" id="PF09012">
    <property type="entry name" value="FeoC"/>
    <property type="match status" value="1"/>
</dbReference>
<dbReference type="STRING" id="224999.GCA_001485475_01491"/>
<name>A0A0U9HF68_9FIRM</name>
<reference evidence="2" key="1">
    <citation type="journal article" date="2016" name="Genome Announc.">
        <title>Draft Genome Sequence of the Syntrophic Lactate-Degrading Bacterium Tepidanaerobacter syntrophicus JLT.</title>
        <authorList>
            <person name="Matsuura N."/>
            <person name="Ohashi A."/>
            <person name="Tourlousse D.M."/>
            <person name="Sekiguchi Y."/>
        </authorList>
    </citation>
    <scope>NUCLEOTIDE SEQUENCE [LARGE SCALE GENOMIC DNA]</scope>
    <source>
        <strain evidence="2">JL</strain>
    </source>
</reference>
<dbReference type="SUPFAM" id="SSF46785">
    <property type="entry name" value="Winged helix' DNA-binding domain"/>
    <property type="match status" value="1"/>
</dbReference>
<sequence>MLFEALMQISKMEFYSLTQLARNLKVSEDMAHHLVEQLKAMGYIKEESFGVECGGDCKTCAGCPAAKGALPIKTLVITEKGKQALNLAN</sequence>
<dbReference type="EMBL" id="DF977001">
    <property type="protein sequence ID" value="GAQ25474.1"/>
    <property type="molecule type" value="Genomic_DNA"/>
</dbReference>
<dbReference type="InterPro" id="IPR036390">
    <property type="entry name" value="WH_DNA-bd_sf"/>
</dbReference>
<gene>
    <name evidence="2" type="ORF">TSYNT_7500</name>
</gene>
<dbReference type="RefSeq" id="WP_059032852.1">
    <property type="nucleotide sequence ID" value="NZ_BSDN01000011.1"/>
</dbReference>
<evidence type="ECO:0000259" key="1">
    <source>
        <dbReference type="Pfam" id="PF09012"/>
    </source>
</evidence>
<dbReference type="OrthoDB" id="1798148at2"/>
<feature type="domain" description="Transcriptional regulator HTH-type FeoC" evidence="1">
    <location>
        <begin position="15"/>
        <end position="62"/>
    </location>
</feature>
<dbReference type="AlphaFoldDB" id="A0A0U9HF68"/>
<organism evidence="2">
    <name type="scientific">Tepidanaerobacter syntrophicus</name>
    <dbReference type="NCBI Taxonomy" id="224999"/>
    <lineage>
        <taxon>Bacteria</taxon>
        <taxon>Bacillati</taxon>
        <taxon>Bacillota</taxon>
        <taxon>Clostridia</taxon>
        <taxon>Thermosediminibacterales</taxon>
        <taxon>Tepidanaerobacteraceae</taxon>
        <taxon>Tepidanaerobacter</taxon>
    </lineage>
</organism>
<dbReference type="Gene3D" id="1.10.10.10">
    <property type="entry name" value="Winged helix-like DNA-binding domain superfamily/Winged helix DNA-binding domain"/>
    <property type="match status" value="1"/>
</dbReference>
<dbReference type="Proteomes" id="UP000062160">
    <property type="component" value="Unassembled WGS sequence"/>
</dbReference>
<keyword evidence="3" id="KW-1185">Reference proteome</keyword>
<proteinExistence type="predicted"/>
<evidence type="ECO:0000313" key="2">
    <source>
        <dbReference type="EMBL" id="GAQ25474.1"/>
    </source>
</evidence>
<evidence type="ECO:0000313" key="3">
    <source>
        <dbReference type="Proteomes" id="UP000062160"/>
    </source>
</evidence>
<protein>
    <submittedName>
        <fullName evidence="2">FeoC like transcriptional regulator</fullName>
    </submittedName>
</protein>
<accession>A0A0U9HF68</accession>
<dbReference type="InterPro" id="IPR015102">
    <property type="entry name" value="Tscrpt_reg_HTH_FeoC"/>
</dbReference>